<feature type="transmembrane region" description="Helical" evidence="1">
    <location>
        <begin position="21"/>
        <end position="40"/>
    </location>
</feature>
<evidence type="ECO:0000313" key="3">
    <source>
        <dbReference type="Proteomes" id="UP000006512"/>
    </source>
</evidence>
<dbReference type="EMBL" id="GL883077">
    <property type="protein sequence ID" value="EGF92531.1"/>
    <property type="molecule type" value="Genomic_DNA"/>
</dbReference>
<dbReference type="Proteomes" id="UP000006512">
    <property type="component" value="Unassembled WGS sequence"/>
</dbReference>
<dbReference type="HOGENOM" id="CLU_1575297_0_0_5"/>
<dbReference type="STRING" id="715226.ABI_09680"/>
<evidence type="ECO:0008006" key="4">
    <source>
        <dbReference type="Google" id="ProtNLM"/>
    </source>
</evidence>
<dbReference type="AlphaFoldDB" id="F4QGS9"/>
<keyword evidence="1" id="KW-1133">Transmembrane helix</keyword>
<organism evidence="2 3">
    <name type="scientific">Asticcacaulis biprosthecium C19</name>
    <dbReference type="NCBI Taxonomy" id="715226"/>
    <lineage>
        <taxon>Bacteria</taxon>
        <taxon>Pseudomonadati</taxon>
        <taxon>Pseudomonadota</taxon>
        <taxon>Alphaproteobacteria</taxon>
        <taxon>Caulobacterales</taxon>
        <taxon>Caulobacteraceae</taxon>
        <taxon>Asticcacaulis</taxon>
    </lineage>
</organism>
<keyword evidence="1" id="KW-0472">Membrane</keyword>
<keyword evidence="3" id="KW-1185">Reference proteome</keyword>
<evidence type="ECO:0000256" key="1">
    <source>
        <dbReference type="SAM" id="Phobius"/>
    </source>
</evidence>
<gene>
    <name evidence="2" type="ORF">ABI_09680</name>
</gene>
<feature type="transmembrane region" description="Helical" evidence="1">
    <location>
        <begin position="46"/>
        <end position="68"/>
    </location>
</feature>
<evidence type="ECO:0000313" key="2">
    <source>
        <dbReference type="EMBL" id="EGF92531.1"/>
    </source>
</evidence>
<feature type="transmembrane region" description="Helical" evidence="1">
    <location>
        <begin position="120"/>
        <end position="142"/>
    </location>
</feature>
<accession>F4QGS9</accession>
<protein>
    <recommendedName>
        <fullName evidence="4">DUF4175 domain-containing protein</fullName>
    </recommendedName>
</protein>
<sequence length="169" mass="18709">MNRALFWTQVVMVWERILPALFPYVLLVALVAVAAQWGAFVNMPSWIHAGVLSLGLLVAIFASIRAAFRFRLPSFTEYNTRLAVDNGLKPERLLAMRHQVDQPPLKVGKAKAGIAESDPYALRFVALIAAVLGFLVLGPVSLRQVQHGFMPFAQLDAKADMQLAQRSQP</sequence>
<proteinExistence type="predicted"/>
<dbReference type="InterPro" id="IPR012683">
    <property type="entry name" value="CHP02302_TM"/>
</dbReference>
<name>F4QGS9_9CAUL</name>
<dbReference type="Pfam" id="PF13779">
    <property type="entry name" value="DUF4175"/>
    <property type="match status" value="1"/>
</dbReference>
<reference evidence="3" key="1">
    <citation type="submission" date="2011-03" db="EMBL/GenBank/DDBJ databases">
        <title>Draft genome sequence of Brevundimonas diminuta.</title>
        <authorList>
            <person name="Brown P.J.B."/>
            <person name="Buechlein A."/>
            <person name="Hemmerich C."/>
            <person name="Brun Y.V."/>
        </authorList>
    </citation>
    <scope>NUCLEOTIDE SEQUENCE [LARGE SCALE GENOMIC DNA]</scope>
    <source>
        <strain evidence="3">C19</strain>
    </source>
</reference>
<keyword evidence="1" id="KW-0812">Transmembrane</keyword>